<organism evidence="2 3">
    <name type="scientific">Aquamicrobium aerolatum DSM 21857</name>
    <dbReference type="NCBI Taxonomy" id="1121003"/>
    <lineage>
        <taxon>Bacteria</taxon>
        <taxon>Pseudomonadati</taxon>
        <taxon>Pseudomonadota</taxon>
        <taxon>Alphaproteobacteria</taxon>
        <taxon>Hyphomicrobiales</taxon>
        <taxon>Phyllobacteriaceae</taxon>
        <taxon>Aerobium</taxon>
    </lineage>
</organism>
<accession>A0A1I3L627</accession>
<dbReference type="OrthoDB" id="4868247at2"/>
<dbReference type="AlphaFoldDB" id="A0A1I3L627"/>
<evidence type="ECO:0000256" key="1">
    <source>
        <dbReference type="SAM" id="Phobius"/>
    </source>
</evidence>
<proteinExistence type="predicted"/>
<gene>
    <name evidence="2" type="ORF">SAMN03080618_01396</name>
</gene>
<dbReference type="Proteomes" id="UP000242763">
    <property type="component" value="Unassembled WGS sequence"/>
</dbReference>
<dbReference type="Pfam" id="PF14345">
    <property type="entry name" value="GDYXXLXY"/>
    <property type="match status" value="1"/>
</dbReference>
<keyword evidence="1" id="KW-0812">Transmembrane</keyword>
<protein>
    <submittedName>
        <fullName evidence="2">Uncharacterized membrane-anchored protein</fullName>
    </submittedName>
</protein>
<evidence type="ECO:0000313" key="2">
    <source>
        <dbReference type="EMBL" id="SFI80224.1"/>
    </source>
</evidence>
<sequence length="193" mass="21368">MIPRRLLLPVAVGVALLQIGFLVFMIAGRASILRSGTEVTLQVEPVDPRDLLRGDYVVLGYNISRIPTSILINQEDAASNGEDRVVFVRLRADESGIWQPVAASYDAHLPEEAATGEVDIKGATHGSWSATTEFIDVDYGIERFYVPEGEGREIERNLNARSFRMKVVVDANGSAQIKSFHDGETMLYEEPIY</sequence>
<dbReference type="RefSeq" id="WP_091520230.1">
    <property type="nucleotide sequence ID" value="NZ_FORF01000006.1"/>
</dbReference>
<keyword evidence="3" id="KW-1185">Reference proteome</keyword>
<name>A0A1I3L627_9HYPH</name>
<keyword evidence="1" id="KW-0472">Membrane</keyword>
<feature type="transmembrane region" description="Helical" evidence="1">
    <location>
        <begin position="6"/>
        <end position="27"/>
    </location>
</feature>
<evidence type="ECO:0000313" key="3">
    <source>
        <dbReference type="Proteomes" id="UP000242763"/>
    </source>
</evidence>
<dbReference type="EMBL" id="FORF01000006">
    <property type="protein sequence ID" value="SFI80224.1"/>
    <property type="molecule type" value="Genomic_DNA"/>
</dbReference>
<dbReference type="STRING" id="1121003.SAMN03080618_01396"/>
<keyword evidence="1" id="KW-1133">Transmembrane helix</keyword>
<reference evidence="3" key="1">
    <citation type="submission" date="2016-10" db="EMBL/GenBank/DDBJ databases">
        <authorList>
            <person name="Varghese N."/>
            <person name="Submissions S."/>
        </authorList>
    </citation>
    <scope>NUCLEOTIDE SEQUENCE [LARGE SCALE GENOMIC DNA]</scope>
    <source>
        <strain evidence="3">DSM 21857</strain>
    </source>
</reference>
<dbReference type="InterPro" id="IPR025833">
    <property type="entry name" value="GDYXXLXY"/>
</dbReference>